<dbReference type="GO" id="GO:0000166">
    <property type="term" value="F:nucleotide binding"/>
    <property type="evidence" value="ECO:0007669"/>
    <property type="project" value="InterPro"/>
</dbReference>
<dbReference type="PANTHER" id="PTHR43818">
    <property type="entry name" value="BCDNA.GH03377"/>
    <property type="match status" value="1"/>
</dbReference>
<dbReference type="EMBL" id="CP054929">
    <property type="protein sequence ID" value="QKW53354.1"/>
    <property type="molecule type" value="Genomic_DNA"/>
</dbReference>
<dbReference type="Pfam" id="PF01408">
    <property type="entry name" value="GFO_IDH_MocA"/>
    <property type="match status" value="1"/>
</dbReference>
<evidence type="ECO:0000313" key="5">
    <source>
        <dbReference type="Proteomes" id="UP000509303"/>
    </source>
</evidence>
<evidence type="ECO:0000259" key="3">
    <source>
        <dbReference type="Pfam" id="PF22725"/>
    </source>
</evidence>
<dbReference type="PANTHER" id="PTHR43818:SF11">
    <property type="entry name" value="BCDNA.GH03377"/>
    <property type="match status" value="1"/>
</dbReference>
<protein>
    <submittedName>
        <fullName evidence="4">Gfo/Idh/MocA family oxidoreductase</fullName>
    </submittedName>
</protein>
<dbReference type="Gene3D" id="3.40.50.720">
    <property type="entry name" value="NAD(P)-binding Rossmann-like Domain"/>
    <property type="match status" value="1"/>
</dbReference>
<reference evidence="4 5" key="1">
    <citation type="submission" date="2020-06" db="EMBL/GenBank/DDBJ databases">
        <title>Genome mining for natural products.</title>
        <authorList>
            <person name="Zhang B."/>
            <person name="Shi J."/>
            <person name="Ge H."/>
        </authorList>
    </citation>
    <scope>NUCLEOTIDE SEQUENCE [LARGE SCALE GENOMIC DNA]</scope>
    <source>
        <strain evidence="4 5">NA00687</strain>
    </source>
</reference>
<dbReference type="Proteomes" id="UP000509303">
    <property type="component" value="Chromosome"/>
</dbReference>
<organism evidence="4 5">
    <name type="scientific">Streptomyces buecherae</name>
    <dbReference type="NCBI Taxonomy" id="2763006"/>
    <lineage>
        <taxon>Bacteria</taxon>
        <taxon>Bacillati</taxon>
        <taxon>Actinomycetota</taxon>
        <taxon>Actinomycetes</taxon>
        <taxon>Kitasatosporales</taxon>
        <taxon>Streptomycetaceae</taxon>
        <taxon>Streptomyces</taxon>
    </lineage>
</organism>
<name>A0A7H8NFV0_9ACTN</name>
<accession>A0A7H8NFV0</accession>
<sequence length="304" mass="31842">MGLRFGLVGTGAWARDTHGAGVRASTGGVLAGVWGRSPERTARTADALGAPAYESFDALVADVDAVAFAVPPTVQPDLAERAARAGRHLLLEKPVAVDPAQAARVRAAVRASDVASLTFLTCRFRPEQRVWIDAAARTGGWHTASAVWLVPLYDPRERPAPGDWRRSEGALWDIGPHALSILTPLLGSVEQVTALAGRGDTVHLMTRHATGATGTAALSLTVPSAARQVVTTAVGEEGVHTLPRGFTTGSVAAAEAVDALATMVADGRRDHPCDVDFGYEIVRVLDAARRSLAEDRTVQVAGAE</sequence>
<dbReference type="InterPro" id="IPR036291">
    <property type="entry name" value="NAD(P)-bd_dom_sf"/>
</dbReference>
<proteinExistence type="predicted"/>
<dbReference type="InterPro" id="IPR055170">
    <property type="entry name" value="GFO_IDH_MocA-like_dom"/>
</dbReference>
<evidence type="ECO:0000256" key="1">
    <source>
        <dbReference type="ARBA" id="ARBA00023002"/>
    </source>
</evidence>
<dbReference type="InterPro" id="IPR050463">
    <property type="entry name" value="Gfo/Idh/MocA_oxidrdct_glycsds"/>
</dbReference>
<dbReference type="Gene3D" id="3.30.360.10">
    <property type="entry name" value="Dihydrodipicolinate Reductase, domain 2"/>
    <property type="match status" value="1"/>
</dbReference>
<keyword evidence="1" id="KW-0560">Oxidoreductase</keyword>
<dbReference type="SUPFAM" id="SSF51735">
    <property type="entry name" value="NAD(P)-binding Rossmann-fold domains"/>
    <property type="match status" value="1"/>
</dbReference>
<evidence type="ECO:0000313" key="4">
    <source>
        <dbReference type="EMBL" id="QKW53354.1"/>
    </source>
</evidence>
<feature type="domain" description="Gfo/Idh/MocA-like oxidoreductase N-terminal" evidence="2">
    <location>
        <begin position="3"/>
        <end position="114"/>
    </location>
</feature>
<dbReference type="Pfam" id="PF22725">
    <property type="entry name" value="GFO_IDH_MocA_C3"/>
    <property type="match status" value="1"/>
</dbReference>
<dbReference type="InterPro" id="IPR000683">
    <property type="entry name" value="Gfo/Idh/MocA-like_OxRdtase_N"/>
</dbReference>
<gene>
    <name evidence="4" type="ORF">HUT08_31695</name>
</gene>
<dbReference type="SUPFAM" id="SSF55347">
    <property type="entry name" value="Glyceraldehyde-3-phosphate dehydrogenase-like, C-terminal domain"/>
    <property type="match status" value="1"/>
</dbReference>
<dbReference type="AlphaFoldDB" id="A0A7H8NFV0"/>
<evidence type="ECO:0000259" key="2">
    <source>
        <dbReference type="Pfam" id="PF01408"/>
    </source>
</evidence>
<dbReference type="GO" id="GO:0016491">
    <property type="term" value="F:oxidoreductase activity"/>
    <property type="evidence" value="ECO:0007669"/>
    <property type="project" value="UniProtKB-KW"/>
</dbReference>
<dbReference type="RefSeq" id="WP_176165060.1">
    <property type="nucleotide sequence ID" value="NZ_CP054929.1"/>
</dbReference>
<feature type="domain" description="GFO/IDH/MocA-like oxidoreductase" evidence="3">
    <location>
        <begin position="158"/>
        <end position="238"/>
    </location>
</feature>
<keyword evidence="5" id="KW-1185">Reference proteome</keyword>